<organism evidence="3 4">
    <name type="scientific">Mucilaginibacter frigoritolerans</name>
    <dbReference type="NCBI Taxonomy" id="652788"/>
    <lineage>
        <taxon>Bacteria</taxon>
        <taxon>Pseudomonadati</taxon>
        <taxon>Bacteroidota</taxon>
        <taxon>Sphingobacteriia</taxon>
        <taxon>Sphingobacteriales</taxon>
        <taxon>Sphingobacteriaceae</taxon>
        <taxon>Mucilaginibacter</taxon>
    </lineage>
</organism>
<accession>A0A562TRV0</accession>
<dbReference type="SUPFAM" id="SSF82153">
    <property type="entry name" value="FAS1 domain"/>
    <property type="match status" value="1"/>
</dbReference>
<sequence length="192" mass="19914">MKKTVLIVAAAMSIGLLSNNLFAQTATKDTVKKTTATTSTTTAQDSTKDIFATLANVAEETTLVNAIKTAGLDADLKGAGPFTLLAPGNDAFSALPAGKLDSLLKNQAKLVIFLKAHIISGKYDKAALIKELVAGKGKATLKTIDGQELTLSVKDKKLAITDSQGTTVEVTSFDTPCSNGIIDGVNGVLMTK</sequence>
<dbReference type="PROSITE" id="PS50213">
    <property type="entry name" value="FAS1"/>
    <property type="match status" value="1"/>
</dbReference>
<dbReference type="SMART" id="SM00554">
    <property type="entry name" value="FAS1"/>
    <property type="match status" value="1"/>
</dbReference>
<evidence type="ECO:0000313" key="3">
    <source>
        <dbReference type="EMBL" id="TWI96331.1"/>
    </source>
</evidence>
<evidence type="ECO:0000256" key="1">
    <source>
        <dbReference type="SAM" id="SignalP"/>
    </source>
</evidence>
<dbReference type="EMBL" id="VLLI01000013">
    <property type="protein sequence ID" value="TWI96331.1"/>
    <property type="molecule type" value="Genomic_DNA"/>
</dbReference>
<protein>
    <submittedName>
        <fullName evidence="3">Putative surface protein with fasciclin (FAS1) repeats</fullName>
    </submittedName>
</protein>
<dbReference type="Pfam" id="PF02469">
    <property type="entry name" value="Fasciclin"/>
    <property type="match status" value="1"/>
</dbReference>
<dbReference type="InterPro" id="IPR000782">
    <property type="entry name" value="FAS1_domain"/>
</dbReference>
<name>A0A562TRV0_9SPHI</name>
<reference evidence="3 4" key="1">
    <citation type="submission" date="2019-07" db="EMBL/GenBank/DDBJ databases">
        <title>Genomic Encyclopedia of Archaeal and Bacterial Type Strains, Phase II (KMG-II): from individual species to whole genera.</title>
        <authorList>
            <person name="Goeker M."/>
        </authorList>
    </citation>
    <scope>NUCLEOTIDE SEQUENCE [LARGE SCALE GENOMIC DNA]</scope>
    <source>
        <strain evidence="3 4">ATCC BAA-1854</strain>
    </source>
</reference>
<dbReference type="RefSeq" id="WP_144915434.1">
    <property type="nucleotide sequence ID" value="NZ_VLLI01000013.1"/>
</dbReference>
<feature type="chain" id="PRO_5022213204" evidence="1">
    <location>
        <begin position="24"/>
        <end position="192"/>
    </location>
</feature>
<feature type="domain" description="FAS1" evidence="2">
    <location>
        <begin position="47"/>
        <end position="189"/>
    </location>
</feature>
<keyword evidence="4" id="KW-1185">Reference proteome</keyword>
<dbReference type="InterPro" id="IPR036378">
    <property type="entry name" value="FAS1_dom_sf"/>
</dbReference>
<dbReference type="AlphaFoldDB" id="A0A562TRV0"/>
<dbReference type="InterPro" id="IPR050904">
    <property type="entry name" value="Adhesion/Biosynth-related"/>
</dbReference>
<dbReference type="FunFam" id="2.30.180.10:FF:000032">
    <property type="entry name" value="Fasciclin domain-containing protein, putative"/>
    <property type="match status" value="1"/>
</dbReference>
<dbReference type="Gene3D" id="2.30.180.10">
    <property type="entry name" value="FAS1 domain"/>
    <property type="match status" value="1"/>
</dbReference>
<dbReference type="OrthoDB" id="1144324at2"/>
<proteinExistence type="predicted"/>
<gene>
    <name evidence="3" type="ORF">JN11_04065</name>
</gene>
<dbReference type="Proteomes" id="UP000317010">
    <property type="component" value="Unassembled WGS sequence"/>
</dbReference>
<keyword evidence="1" id="KW-0732">Signal</keyword>
<feature type="signal peptide" evidence="1">
    <location>
        <begin position="1"/>
        <end position="23"/>
    </location>
</feature>
<evidence type="ECO:0000259" key="2">
    <source>
        <dbReference type="PROSITE" id="PS50213"/>
    </source>
</evidence>
<dbReference type="PANTHER" id="PTHR10900">
    <property type="entry name" value="PERIOSTIN-RELATED"/>
    <property type="match status" value="1"/>
</dbReference>
<evidence type="ECO:0000313" key="4">
    <source>
        <dbReference type="Proteomes" id="UP000317010"/>
    </source>
</evidence>
<comment type="caution">
    <text evidence="3">The sequence shown here is derived from an EMBL/GenBank/DDBJ whole genome shotgun (WGS) entry which is preliminary data.</text>
</comment>